<dbReference type="Proteomes" id="UP000727857">
    <property type="component" value="Unassembled WGS sequence"/>
</dbReference>
<protein>
    <submittedName>
        <fullName evidence="8">Na/Pi cotransporter family protein</fullName>
    </submittedName>
</protein>
<dbReference type="NCBIfam" id="TIGR00704">
    <property type="entry name" value="NaPi_cotrn_rel"/>
    <property type="match status" value="1"/>
</dbReference>
<dbReference type="Gene3D" id="1.20.58.220">
    <property type="entry name" value="Phosphate transport system protein phou homolog 2, domain 2"/>
    <property type="match status" value="1"/>
</dbReference>
<evidence type="ECO:0000256" key="6">
    <source>
        <dbReference type="SAM" id="Phobius"/>
    </source>
</evidence>
<feature type="transmembrane region" description="Helical" evidence="6">
    <location>
        <begin position="49"/>
        <end position="78"/>
    </location>
</feature>
<feature type="domain" description="PhoU" evidence="7">
    <location>
        <begin position="356"/>
        <end position="442"/>
    </location>
</feature>
<dbReference type="PANTHER" id="PTHR10010">
    <property type="entry name" value="SOLUTE CARRIER FAMILY 34 SODIUM PHOSPHATE , MEMBER 2-RELATED"/>
    <property type="match status" value="1"/>
</dbReference>
<evidence type="ECO:0000256" key="1">
    <source>
        <dbReference type="ARBA" id="ARBA00004651"/>
    </source>
</evidence>
<keyword evidence="5 6" id="KW-0472">Membrane</keyword>
<reference evidence="8" key="1">
    <citation type="submission" date="2020-10" db="EMBL/GenBank/DDBJ databases">
        <authorList>
            <person name="Gilroy R."/>
        </authorList>
    </citation>
    <scope>NUCLEOTIDE SEQUENCE</scope>
    <source>
        <strain evidence="8">517</strain>
    </source>
</reference>
<feature type="transmembrane region" description="Helical" evidence="6">
    <location>
        <begin position="6"/>
        <end position="28"/>
    </location>
</feature>
<dbReference type="EMBL" id="JADINF010000181">
    <property type="protein sequence ID" value="MBO8424782.1"/>
    <property type="molecule type" value="Genomic_DNA"/>
</dbReference>
<dbReference type="AlphaFoldDB" id="A0A940IE34"/>
<evidence type="ECO:0000256" key="5">
    <source>
        <dbReference type="ARBA" id="ARBA00023136"/>
    </source>
</evidence>
<dbReference type="Pfam" id="PF01895">
    <property type="entry name" value="PhoU"/>
    <property type="match status" value="2"/>
</dbReference>
<evidence type="ECO:0000313" key="8">
    <source>
        <dbReference type="EMBL" id="MBO8424782.1"/>
    </source>
</evidence>
<dbReference type="NCBIfam" id="NF037997">
    <property type="entry name" value="Na_Pi_symport"/>
    <property type="match status" value="1"/>
</dbReference>
<reference evidence="8" key="2">
    <citation type="journal article" date="2021" name="PeerJ">
        <title>Extensive microbial diversity within the chicken gut microbiome revealed by metagenomics and culture.</title>
        <authorList>
            <person name="Gilroy R."/>
            <person name="Ravi A."/>
            <person name="Getino M."/>
            <person name="Pursley I."/>
            <person name="Horton D.L."/>
            <person name="Alikhan N.F."/>
            <person name="Baker D."/>
            <person name="Gharbi K."/>
            <person name="Hall N."/>
            <person name="Watson M."/>
            <person name="Adriaenssens E.M."/>
            <person name="Foster-Nyarko E."/>
            <person name="Jarju S."/>
            <person name="Secka A."/>
            <person name="Antonio M."/>
            <person name="Oren A."/>
            <person name="Chaudhuri R.R."/>
            <person name="La Ragione R."/>
            <person name="Hildebrand F."/>
            <person name="Pallen M.J."/>
        </authorList>
    </citation>
    <scope>NUCLEOTIDE SEQUENCE</scope>
    <source>
        <strain evidence="8">517</strain>
    </source>
</reference>
<accession>A0A940IE34</accession>
<comment type="caution">
    <text evidence="8">The sequence shown here is derived from an EMBL/GenBank/DDBJ whole genome shotgun (WGS) entry which is preliminary data.</text>
</comment>
<dbReference type="PANTHER" id="PTHR10010:SF46">
    <property type="entry name" value="SODIUM-DEPENDENT PHOSPHATE TRANSPORT PROTEIN 2B"/>
    <property type="match status" value="1"/>
</dbReference>
<keyword evidence="2" id="KW-1003">Cell membrane</keyword>
<sequence>MDGLEIFYSLLSAIAGLGVFIFGMKLMGDSLESVSGNRIKGMFSKIDNNPFLGIGIGLGTTAVIQSSSAVTVMLVGFVNAGLMTLTQATAVIYGTNIGTTVTAQLVAWGYGGIASFDLTAIFAACAGVGAFMILFTKKHDVVKKVGAIICGLGMIFVGLSVMGDAMGTFGESPAIVDAFSKVSNPMLLLLLGTVFTAIIQSSSAMSGLVITMSAAGIISFPQAMYIIIGSNIGTCITALLCAIGTGTNAKRTAIVHLLFNVFGVIIFMLTDLFAHYDRLLMRWFTTPQVQIAMLHTLFNVATVIILLPFTKLLVKLTILIVPERATKTSDAFRLKYLSEQILSTPPIAVANLKLEILNMFEIAKNNLNTALNAAVNADAGGITAIERSEKELNYLNREITKFLVKLSGTDISAQDANMVATAYHTVSDIERIGDYAENIAEYGAKLKEDNMKFSEESVKEIAELNATLDKMYELTRKIYKDDDPGLIPKLYEYEQTTDNLKVMMGEKHIERLSQGTCNAETGALYLSLASDCERIADHLTNIANATKSYATVKPQPQEQKK</sequence>
<comment type="subcellular location">
    <subcellularLocation>
        <location evidence="1">Cell membrane</location>
        <topology evidence="1">Multi-pass membrane protein</topology>
    </subcellularLocation>
</comment>
<dbReference type="InterPro" id="IPR004633">
    <property type="entry name" value="NaPi_cotrn-rel/YqeW-like"/>
</dbReference>
<dbReference type="GO" id="GO:0005886">
    <property type="term" value="C:plasma membrane"/>
    <property type="evidence" value="ECO:0007669"/>
    <property type="project" value="UniProtKB-SubCell"/>
</dbReference>
<dbReference type="InterPro" id="IPR026022">
    <property type="entry name" value="PhoU_dom"/>
</dbReference>
<feature type="transmembrane region" description="Helical" evidence="6">
    <location>
        <begin position="113"/>
        <end position="135"/>
    </location>
</feature>
<dbReference type="InterPro" id="IPR003841">
    <property type="entry name" value="Na/Pi_transpt"/>
</dbReference>
<evidence type="ECO:0000256" key="3">
    <source>
        <dbReference type="ARBA" id="ARBA00022692"/>
    </source>
</evidence>
<dbReference type="SUPFAM" id="SSF109755">
    <property type="entry name" value="PhoU-like"/>
    <property type="match status" value="1"/>
</dbReference>
<evidence type="ECO:0000313" key="9">
    <source>
        <dbReference type="Proteomes" id="UP000727857"/>
    </source>
</evidence>
<dbReference type="InterPro" id="IPR038078">
    <property type="entry name" value="PhoU-like_sf"/>
</dbReference>
<evidence type="ECO:0000259" key="7">
    <source>
        <dbReference type="Pfam" id="PF01895"/>
    </source>
</evidence>
<dbReference type="Pfam" id="PF02690">
    <property type="entry name" value="Na_Pi_cotrans"/>
    <property type="match status" value="2"/>
</dbReference>
<feature type="transmembrane region" description="Helical" evidence="6">
    <location>
        <begin position="147"/>
        <end position="166"/>
    </location>
</feature>
<dbReference type="GO" id="GO:0005436">
    <property type="term" value="F:sodium:phosphate symporter activity"/>
    <property type="evidence" value="ECO:0007669"/>
    <property type="project" value="InterPro"/>
</dbReference>
<feature type="transmembrane region" description="Helical" evidence="6">
    <location>
        <begin position="297"/>
        <end position="321"/>
    </location>
</feature>
<evidence type="ECO:0000256" key="2">
    <source>
        <dbReference type="ARBA" id="ARBA00022475"/>
    </source>
</evidence>
<keyword evidence="4 6" id="KW-1133">Transmembrane helix</keyword>
<proteinExistence type="predicted"/>
<name>A0A940IE34_9FIRM</name>
<feature type="transmembrane region" description="Helical" evidence="6">
    <location>
        <begin position="223"/>
        <end position="247"/>
    </location>
</feature>
<feature type="transmembrane region" description="Helical" evidence="6">
    <location>
        <begin position="253"/>
        <end position="276"/>
    </location>
</feature>
<dbReference type="GO" id="GO:0044341">
    <property type="term" value="P:sodium-dependent phosphate transport"/>
    <property type="evidence" value="ECO:0007669"/>
    <property type="project" value="InterPro"/>
</dbReference>
<evidence type="ECO:0000256" key="4">
    <source>
        <dbReference type="ARBA" id="ARBA00022989"/>
    </source>
</evidence>
<feature type="domain" description="PhoU" evidence="7">
    <location>
        <begin position="463"/>
        <end position="545"/>
    </location>
</feature>
<keyword evidence="3 6" id="KW-0812">Transmembrane</keyword>
<organism evidence="8 9">
    <name type="scientific">Candidatus Stercoripulliclostridium pullicola</name>
    <dbReference type="NCBI Taxonomy" id="2840953"/>
    <lineage>
        <taxon>Bacteria</taxon>
        <taxon>Bacillati</taxon>
        <taxon>Bacillota</taxon>
        <taxon>Clostridia</taxon>
        <taxon>Eubacteriales</taxon>
        <taxon>Candidatus Stercoripulliclostridium</taxon>
    </lineage>
</organism>
<feature type="transmembrane region" description="Helical" evidence="6">
    <location>
        <begin position="186"/>
        <end position="211"/>
    </location>
</feature>
<gene>
    <name evidence="8" type="ORF">IAB16_07155</name>
</gene>